<evidence type="ECO:0000259" key="1">
    <source>
        <dbReference type="Pfam" id="PF01458"/>
    </source>
</evidence>
<accession>A8MB27</accession>
<sequence>MLVPEEIKVKARELAGRIPYQLIKDSPTVKYYTQWNLFDNCVESNNGNASPPSLEFNEYDVVIHNGILVKGNELTSDNAVTGIDPSESRIIARHFVNIREIHSLTLSESSSVRVMMSYSGGGSEMHSNHVIINVNNDALANVFLSIIGNGGCGTNITELNVGDGAVVNLLIYSVNVDPAFNLIRINEGARAKVNSYSIVVNGKMTHHREDYVLQGRESMVNVNSLEVGLGSSRIDYMVNLMHYGEGSSSNSITKAIALDSATVIHRGFGRISDHGKWSYTNIEGKVFIGSSNAVGMSVPVIMVDTGDVNGARHAASDAALDEEQELYLRMRGLSREEAIRLITYDMIMSFLDNIDSVFESSVNNIRNSLLKLIRI</sequence>
<dbReference type="PANTHER" id="PTHR43575">
    <property type="entry name" value="PROTEIN ABCI7, CHLOROPLASTIC"/>
    <property type="match status" value="1"/>
</dbReference>
<dbReference type="RefSeq" id="WP_012186875.1">
    <property type="nucleotide sequence ID" value="NC_009954.1"/>
</dbReference>
<keyword evidence="3" id="KW-1185">Reference proteome</keyword>
<dbReference type="GeneID" id="5709918"/>
<gene>
    <name evidence="2" type="ordered locus">Cmaq_1839</name>
</gene>
<proteinExistence type="predicted"/>
<dbReference type="OrthoDB" id="300624at2157"/>
<dbReference type="InterPro" id="IPR000825">
    <property type="entry name" value="SUF_FeS_clus_asmbl_SufBD_core"/>
</dbReference>
<dbReference type="HOGENOM" id="CLU_736928_0_0_2"/>
<dbReference type="eggNOG" id="arCOG01715">
    <property type="taxonomic scope" value="Archaea"/>
</dbReference>
<protein>
    <submittedName>
        <fullName evidence="2">SufBD protein</fullName>
    </submittedName>
</protein>
<reference evidence="2 3" key="1">
    <citation type="submission" date="2007-10" db="EMBL/GenBank/DDBJ databases">
        <title>Complete sequence of Caldivirga maquilingensis IC-167.</title>
        <authorList>
            <consortium name="US DOE Joint Genome Institute"/>
            <person name="Copeland A."/>
            <person name="Lucas S."/>
            <person name="Lapidus A."/>
            <person name="Barry K."/>
            <person name="Glavina del Rio T."/>
            <person name="Dalin E."/>
            <person name="Tice H."/>
            <person name="Pitluck S."/>
            <person name="Saunders E."/>
            <person name="Brettin T."/>
            <person name="Bruce D."/>
            <person name="Detter J.C."/>
            <person name="Han C."/>
            <person name="Schmutz J."/>
            <person name="Larimer F."/>
            <person name="Land M."/>
            <person name="Hauser L."/>
            <person name="Kyrpides N."/>
            <person name="Ivanova N."/>
            <person name="Biddle J.F."/>
            <person name="Zhang Z."/>
            <person name="Fitz-Gibbon S.T."/>
            <person name="Lowe T.M."/>
            <person name="Saltikov C."/>
            <person name="House C.H."/>
            <person name="Richardson P."/>
        </authorList>
    </citation>
    <scope>NUCLEOTIDE SEQUENCE [LARGE SCALE GENOMIC DNA]</scope>
    <source>
        <strain evidence="3">ATCC 700844 / DSM 13496 / JCM 10307 / IC-167</strain>
    </source>
</reference>
<dbReference type="InterPro" id="IPR037284">
    <property type="entry name" value="SUF_FeS_clus_asmbl_SufBD_sf"/>
</dbReference>
<dbReference type="Pfam" id="PF01458">
    <property type="entry name" value="SUFBD_core"/>
    <property type="match status" value="1"/>
</dbReference>
<dbReference type="GO" id="GO:0016226">
    <property type="term" value="P:iron-sulfur cluster assembly"/>
    <property type="evidence" value="ECO:0007669"/>
    <property type="project" value="InterPro"/>
</dbReference>
<dbReference type="PANTHER" id="PTHR43575:SF1">
    <property type="entry name" value="PROTEIN ABCI7, CHLOROPLASTIC"/>
    <property type="match status" value="1"/>
</dbReference>
<dbReference type="AlphaFoldDB" id="A8MB27"/>
<dbReference type="KEGG" id="cma:Cmaq_1839"/>
<name>A8MB27_CALMQ</name>
<evidence type="ECO:0000313" key="3">
    <source>
        <dbReference type="Proteomes" id="UP000001137"/>
    </source>
</evidence>
<dbReference type="EMBL" id="CP000852">
    <property type="protein sequence ID" value="ABW02656.1"/>
    <property type="molecule type" value="Genomic_DNA"/>
</dbReference>
<organism evidence="2 3">
    <name type="scientific">Caldivirga maquilingensis (strain ATCC 700844 / DSM 13496 / JCM 10307 / IC-167)</name>
    <dbReference type="NCBI Taxonomy" id="397948"/>
    <lineage>
        <taxon>Archaea</taxon>
        <taxon>Thermoproteota</taxon>
        <taxon>Thermoprotei</taxon>
        <taxon>Thermoproteales</taxon>
        <taxon>Thermoproteaceae</taxon>
        <taxon>Caldivirga</taxon>
    </lineage>
</organism>
<evidence type="ECO:0000313" key="2">
    <source>
        <dbReference type="EMBL" id="ABW02656.1"/>
    </source>
</evidence>
<dbReference type="Proteomes" id="UP000001137">
    <property type="component" value="Chromosome"/>
</dbReference>
<feature type="domain" description="SUF system FeS cluster assembly SufBD core" evidence="1">
    <location>
        <begin position="123"/>
        <end position="344"/>
    </location>
</feature>
<dbReference type="SUPFAM" id="SSF101960">
    <property type="entry name" value="Stabilizer of iron transporter SufD"/>
    <property type="match status" value="1"/>
</dbReference>
<dbReference type="STRING" id="397948.Cmaq_1839"/>
<dbReference type="InterPro" id="IPR055346">
    <property type="entry name" value="Fe-S_cluster_assembly_SufBD"/>
</dbReference>